<gene>
    <name evidence="3" type="ORF">FHS87_004209</name>
</gene>
<keyword evidence="4" id="KW-1185">Reference proteome</keyword>
<evidence type="ECO:0000259" key="2">
    <source>
        <dbReference type="PROSITE" id="PS50110"/>
    </source>
</evidence>
<dbReference type="Proteomes" id="UP000580654">
    <property type="component" value="Unassembled WGS sequence"/>
</dbReference>
<dbReference type="GO" id="GO:0003677">
    <property type="term" value="F:DNA binding"/>
    <property type="evidence" value="ECO:0007669"/>
    <property type="project" value="UniProtKB-KW"/>
</dbReference>
<name>A0A840YBQ2_9PROT</name>
<sequence>MSEGGETLRGRRILVVEDEYFIAEEVREALERAGAEVVGPVPEVGEAMALAREGACSTGRCST</sequence>
<evidence type="ECO:0000256" key="1">
    <source>
        <dbReference type="PROSITE-ProRule" id="PRU00169"/>
    </source>
</evidence>
<keyword evidence="3" id="KW-0238">DNA-binding</keyword>
<dbReference type="AlphaFoldDB" id="A0A840YBQ2"/>
<organism evidence="3 4">
    <name type="scientific">Muricoccus pecuniae</name>
    <dbReference type="NCBI Taxonomy" id="693023"/>
    <lineage>
        <taxon>Bacteria</taxon>
        <taxon>Pseudomonadati</taxon>
        <taxon>Pseudomonadota</taxon>
        <taxon>Alphaproteobacteria</taxon>
        <taxon>Acetobacterales</taxon>
        <taxon>Roseomonadaceae</taxon>
        <taxon>Muricoccus</taxon>
    </lineage>
</organism>
<evidence type="ECO:0000313" key="3">
    <source>
        <dbReference type="EMBL" id="MBB5696139.1"/>
    </source>
</evidence>
<dbReference type="GO" id="GO:0000160">
    <property type="term" value="P:phosphorelay signal transduction system"/>
    <property type="evidence" value="ECO:0007669"/>
    <property type="project" value="InterPro"/>
</dbReference>
<proteinExistence type="predicted"/>
<protein>
    <submittedName>
        <fullName evidence="3">DNA-binding response OmpR family regulator</fullName>
    </submittedName>
</protein>
<comment type="caution">
    <text evidence="3">The sequence shown here is derived from an EMBL/GenBank/DDBJ whole genome shotgun (WGS) entry which is preliminary data.</text>
</comment>
<evidence type="ECO:0000313" key="4">
    <source>
        <dbReference type="Proteomes" id="UP000580654"/>
    </source>
</evidence>
<dbReference type="RefSeq" id="WP_184521238.1">
    <property type="nucleotide sequence ID" value="NZ_JACIJD010000031.1"/>
</dbReference>
<dbReference type="InterPro" id="IPR011006">
    <property type="entry name" value="CheY-like_superfamily"/>
</dbReference>
<accession>A0A840YBQ2</accession>
<dbReference type="EMBL" id="JACIJD010000031">
    <property type="protein sequence ID" value="MBB5696139.1"/>
    <property type="molecule type" value="Genomic_DNA"/>
</dbReference>
<comment type="caution">
    <text evidence="1">Lacks conserved residue(s) required for the propagation of feature annotation.</text>
</comment>
<dbReference type="InterPro" id="IPR001789">
    <property type="entry name" value="Sig_transdc_resp-reg_receiver"/>
</dbReference>
<dbReference type="SUPFAM" id="SSF52172">
    <property type="entry name" value="CheY-like"/>
    <property type="match status" value="1"/>
</dbReference>
<reference evidence="3 4" key="1">
    <citation type="submission" date="2020-08" db="EMBL/GenBank/DDBJ databases">
        <title>Genomic Encyclopedia of Type Strains, Phase IV (KMG-IV): sequencing the most valuable type-strain genomes for metagenomic binning, comparative biology and taxonomic classification.</title>
        <authorList>
            <person name="Goeker M."/>
        </authorList>
    </citation>
    <scope>NUCLEOTIDE SEQUENCE [LARGE SCALE GENOMIC DNA]</scope>
    <source>
        <strain evidence="3 4">DSM 25622</strain>
    </source>
</reference>
<dbReference type="Gene3D" id="3.40.50.2300">
    <property type="match status" value="1"/>
</dbReference>
<feature type="domain" description="Response regulatory" evidence="2">
    <location>
        <begin position="12"/>
        <end position="63"/>
    </location>
</feature>
<dbReference type="PROSITE" id="PS50110">
    <property type="entry name" value="RESPONSE_REGULATORY"/>
    <property type="match status" value="1"/>
</dbReference>